<evidence type="ECO:0000313" key="1">
    <source>
        <dbReference type="Proteomes" id="UP000492821"/>
    </source>
</evidence>
<name>A0A7E4VKU7_PANRE</name>
<dbReference type="AlphaFoldDB" id="A0A7E4VKU7"/>
<reference evidence="1" key="1">
    <citation type="journal article" date="2013" name="Genetics">
        <title>The draft genome and transcriptome of Panagrellus redivivus are shaped by the harsh demands of a free-living lifestyle.</title>
        <authorList>
            <person name="Srinivasan J."/>
            <person name="Dillman A.R."/>
            <person name="Macchietto M.G."/>
            <person name="Heikkinen L."/>
            <person name="Lakso M."/>
            <person name="Fracchia K.M."/>
            <person name="Antoshechkin I."/>
            <person name="Mortazavi A."/>
            <person name="Wong G."/>
            <person name="Sternberg P.W."/>
        </authorList>
    </citation>
    <scope>NUCLEOTIDE SEQUENCE [LARGE SCALE GENOMIC DNA]</scope>
    <source>
        <strain evidence="1">MT8872</strain>
    </source>
</reference>
<dbReference type="WBParaSite" id="Pan_g22175.t1">
    <property type="protein sequence ID" value="Pan_g22175.t1"/>
    <property type="gene ID" value="Pan_g22175"/>
</dbReference>
<evidence type="ECO:0000313" key="2">
    <source>
        <dbReference type="WBParaSite" id="Pan_g22175.t1"/>
    </source>
</evidence>
<organism evidence="1 2">
    <name type="scientific">Panagrellus redivivus</name>
    <name type="common">Microworm</name>
    <dbReference type="NCBI Taxonomy" id="6233"/>
    <lineage>
        <taxon>Eukaryota</taxon>
        <taxon>Metazoa</taxon>
        <taxon>Ecdysozoa</taxon>
        <taxon>Nematoda</taxon>
        <taxon>Chromadorea</taxon>
        <taxon>Rhabditida</taxon>
        <taxon>Tylenchina</taxon>
        <taxon>Panagrolaimomorpha</taxon>
        <taxon>Panagrolaimoidea</taxon>
        <taxon>Panagrolaimidae</taxon>
        <taxon>Panagrellus</taxon>
    </lineage>
</organism>
<protein>
    <submittedName>
        <fullName evidence="2">FTH domain-containing protein</fullName>
    </submittedName>
</protein>
<keyword evidence="1" id="KW-1185">Reference proteome</keyword>
<proteinExistence type="predicted"/>
<sequence>MSRLQIKSKIKSIDFSTLPYSFQCRLIDLAPPKTLLNLRQTGHTIYNLTSRRGYFASILTVTTWNQLARQNHITSLENGKMYGARSLTLVEALKFKHLYVQHHLVISLTPQQSKTLKPSLVPIYVNIIFMRGLTMSDVITFLHPKLIGFQLSDPNILATRQAKDQFVQFVLQFTTRKCAVVKTFSNVISLQFYHELKTIVESERPSYRIMWKGGVVTVKHKALMKINV</sequence>
<dbReference type="Proteomes" id="UP000492821">
    <property type="component" value="Unassembled WGS sequence"/>
</dbReference>
<reference evidence="2" key="2">
    <citation type="submission" date="2020-10" db="UniProtKB">
        <authorList>
            <consortium name="WormBaseParasite"/>
        </authorList>
    </citation>
    <scope>IDENTIFICATION</scope>
</reference>
<accession>A0A7E4VKU7</accession>